<proteinExistence type="predicted"/>
<reference evidence="1" key="1">
    <citation type="submission" date="2018-02" db="EMBL/GenBank/DDBJ databases">
        <title>Rhizophora mucronata_Transcriptome.</title>
        <authorList>
            <person name="Meera S.P."/>
            <person name="Sreeshan A."/>
            <person name="Augustine A."/>
        </authorList>
    </citation>
    <scope>NUCLEOTIDE SEQUENCE</scope>
    <source>
        <tissue evidence="1">Leaf</tissue>
    </source>
</reference>
<accession>A0A2P2PE50</accession>
<organism evidence="1">
    <name type="scientific">Rhizophora mucronata</name>
    <name type="common">Asiatic mangrove</name>
    <dbReference type="NCBI Taxonomy" id="61149"/>
    <lineage>
        <taxon>Eukaryota</taxon>
        <taxon>Viridiplantae</taxon>
        <taxon>Streptophyta</taxon>
        <taxon>Embryophyta</taxon>
        <taxon>Tracheophyta</taxon>
        <taxon>Spermatophyta</taxon>
        <taxon>Magnoliopsida</taxon>
        <taxon>eudicotyledons</taxon>
        <taxon>Gunneridae</taxon>
        <taxon>Pentapetalae</taxon>
        <taxon>rosids</taxon>
        <taxon>fabids</taxon>
        <taxon>Malpighiales</taxon>
        <taxon>Rhizophoraceae</taxon>
        <taxon>Rhizophora</taxon>
    </lineage>
</organism>
<dbReference type="EMBL" id="GGEC01072534">
    <property type="protein sequence ID" value="MBX53018.1"/>
    <property type="molecule type" value="Transcribed_RNA"/>
</dbReference>
<evidence type="ECO:0000313" key="1">
    <source>
        <dbReference type="EMBL" id="MBX53018.1"/>
    </source>
</evidence>
<dbReference type="AlphaFoldDB" id="A0A2P2PE50"/>
<protein>
    <submittedName>
        <fullName evidence="1">Uncharacterized protein</fullName>
    </submittedName>
</protein>
<name>A0A2P2PE50_RHIMU</name>
<sequence>MCWLEKMATSCFQISIYLSNATSFQSS</sequence>